<gene>
    <name evidence="2" type="ORF">IPL58_14930</name>
</gene>
<dbReference type="EMBL" id="JADJUC010000028">
    <property type="protein sequence ID" value="MBK8525204.1"/>
    <property type="molecule type" value="Genomic_DNA"/>
</dbReference>
<dbReference type="Proteomes" id="UP000886689">
    <property type="component" value="Unassembled WGS sequence"/>
</dbReference>
<dbReference type="Pfam" id="PF02036">
    <property type="entry name" value="SCP2"/>
    <property type="match status" value="1"/>
</dbReference>
<evidence type="ECO:0000259" key="1">
    <source>
        <dbReference type="Pfam" id="PF02036"/>
    </source>
</evidence>
<dbReference type="InterPro" id="IPR038989">
    <property type="entry name" value="UbiJ"/>
</dbReference>
<organism evidence="2 3">
    <name type="scientific">Candidatus Proximibacter danicus</name>
    <dbReference type="NCBI Taxonomy" id="2954365"/>
    <lineage>
        <taxon>Bacteria</taxon>
        <taxon>Pseudomonadati</taxon>
        <taxon>Pseudomonadota</taxon>
        <taxon>Betaproteobacteria</taxon>
        <taxon>Candidatus Proximibacter</taxon>
    </lineage>
</organism>
<dbReference type="AlphaFoldDB" id="A0A9D7K499"/>
<reference evidence="2" key="1">
    <citation type="submission" date="2020-10" db="EMBL/GenBank/DDBJ databases">
        <title>Connecting structure to function with the recovery of over 1000 high-quality activated sludge metagenome-assembled genomes encoding full-length rRNA genes using long-read sequencing.</title>
        <authorList>
            <person name="Singleton C.M."/>
            <person name="Petriglieri F."/>
            <person name="Kristensen J.M."/>
            <person name="Kirkegaard R.H."/>
            <person name="Michaelsen T.Y."/>
            <person name="Andersen M.H."/>
            <person name="Karst S.M."/>
            <person name="Dueholm M.S."/>
            <person name="Nielsen P.H."/>
            <person name="Albertsen M."/>
        </authorList>
    </citation>
    <scope>NUCLEOTIDE SEQUENCE</scope>
    <source>
        <strain evidence="2">Hirt_18-Q3-R61-65_BATAC.395</strain>
    </source>
</reference>
<sequence>MLERTALRFLNHVLGAEPWALARLKSFAGQRARFDIGPLSFSFAVSVNGALQSCDTVAKPGVTVHLPDDVLVRLLADRQSIFRSARIEGSADFAEALGFVAKNLRWDAEADVARIIGDIPARRISRDLAASLLAKRDAAGRFVANLTEFIVDEEALVMRPDALASFAQDIGCLCKDLDHLEARLNRL</sequence>
<evidence type="ECO:0000313" key="2">
    <source>
        <dbReference type="EMBL" id="MBK8525204.1"/>
    </source>
</evidence>
<dbReference type="PANTHER" id="PTHR38693">
    <property type="entry name" value="UBIQUINONE BIOSYNTHESIS PROTEIN UBIJ"/>
    <property type="match status" value="1"/>
</dbReference>
<comment type="caution">
    <text evidence="2">The sequence shown here is derived from an EMBL/GenBank/DDBJ whole genome shotgun (WGS) entry which is preliminary data.</text>
</comment>
<name>A0A9D7K499_9PROT</name>
<evidence type="ECO:0000313" key="3">
    <source>
        <dbReference type="Proteomes" id="UP000886689"/>
    </source>
</evidence>
<proteinExistence type="predicted"/>
<feature type="domain" description="SCP2" evidence="1">
    <location>
        <begin position="10"/>
        <end position="97"/>
    </location>
</feature>
<protein>
    <recommendedName>
        <fullName evidence="1">SCP2 domain-containing protein</fullName>
    </recommendedName>
</protein>
<dbReference type="GO" id="GO:0006744">
    <property type="term" value="P:ubiquinone biosynthetic process"/>
    <property type="evidence" value="ECO:0007669"/>
    <property type="project" value="InterPro"/>
</dbReference>
<dbReference type="InterPro" id="IPR003033">
    <property type="entry name" value="SCP2_sterol-bd_dom"/>
</dbReference>
<accession>A0A9D7K499</accession>
<dbReference type="PANTHER" id="PTHR38693:SF1">
    <property type="entry name" value="UBIQUINONE BIOSYNTHESIS ACCESSORY FACTOR UBIJ"/>
    <property type="match status" value="1"/>
</dbReference>